<dbReference type="KEGG" id="xfs:D934_12190"/>
<reference evidence="1 2" key="1">
    <citation type="submission" date="2013-08" db="EMBL/GenBank/DDBJ databases">
        <authorList>
            <person name="Stouthamer R."/>
            <person name="Nunney L."/>
        </authorList>
    </citation>
    <scope>NUCLEOTIDE SEQUENCE [LARGE SCALE GENOMIC DNA]</scope>
    <source>
        <strain evidence="2">ann-1</strain>
    </source>
</reference>
<accession>A0A060H7P2</accession>
<dbReference type="AlphaFoldDB" id="A0A060H7P2"/>
<gene>
    <name evidence="1" type="ORF">D934_12190</name>
</gene>
<dbReference type="PATRIC" id="fig|155920.8.peg.2868"/>
<dbReference type="Proteomes" id="UP000027215">
    <property type="component" value="Chromosome"/>
</dbReference>
<evidence type="ECO:0000313" key="1">
    <source>
        <dbReference type="EMBL" id="AIC11618.1"/>
    </source>
</evidence>
<dbReference type="HOGENOM" id="CLU_1805450_0_0_6"/>
<dbReference type="RefSeq" id="WP_004086786.1">
    <property type="nucleotide sequence ID" value="NZ_CP006696.1"/>
</dbReference>
<proteinExistence type="predicted"/>
<sequence>MLTGEQLGRAIKQAMQLKGVTPTKMAKHFSVKAPSVYGWIKEGRISKEKLPSLWSYFSDVVGPTHWGLEAWPSGGIPAPPIKGTDITEAYHAASAATRAAVDLLLLPARQRALVLSAAPPALAGGVDLIEQYAQAAQEIRKRA</sequence>
<protein>
    <submittedName>
        <fullName evidence="1">Repressor</fullName>
    </submittedName>
</protein>
<dbReference type="EMBL" id="CP006696">
    <property type="protein sequence ID" value="AIC11618.1"/>
    <property type="molecule type" value="Genomic_DNA"/>
</dbReference>
<organism evidence="1 2">
    <name type="scientific">Xylella fastidiosa subsp. sandyi Ann-1</name>
    <dbReference type="NCBI Taxonomy" id="155920"/>
    <lineage>
        <taxon>Bacteria</taxon>
        <taxon>Pseudomonadati</taxon>
        <taxon>Pseudomonadota</taxon>
        <taxon>Gammaproteobacteria</taxon>
        <taxon>Lysobacterales</taxon>
        <taxon>Lysobacteraceae</taxon>
        <taxon>Xylella</taxon>
    </lineage>
</organism>
<name>A0A060H7P2_XYLFS</name>
<evidence type="ECO:0000313" key="2">
    <source>
        <dbReference type="Proteomes" id="UP000027215"/>
    </source>
</evidence>